<organism evidence="2 3">
    <name type="scientific">Vibrio gelatinilyticus</name>
    <dbReference type="NCBI Taxonomy" id="2893468"/>
    <lineage>
        <taxon>Bacteria</taxon>
        <taxon>Pseudomonadati</taxon>
        <taxon>Pseudomonadota</taxon>
        <taxon>Gammaproteobacteria</taxon>
        <taxon>Vibrionales</taxon>
        <taxon>Vibrionaceae</taxon>
        <taxon>Vibrio</taxon>
    </lineage>
</organism>
<dbReference type="InterPro" id="IPR052534">
    <property type="entry name" value="Extracell_DNA_Util/SecSys_Comp"/>
</dbReference>
<dbReference type="EMBL" id="JAJNNZ010000023">
    <property type="protein sequence ID" value="MCJ2378786.1"/>
    <property type="molecule type" value="Genomic_DNA"/>
</dbReference>
<evidence type="ECO:0000313" key="2">
    <source>
        <dbReference type="EMBL" id="MCJ2378786.1"/>
    </source>
</evidence>
<gene>
    <name evidence="2" type="ORF">LNL84_18415</name>
</gene>
<dbReference type="PANTHER" id="PTHR40278:SF2">
    <property type="entry name" value="TYPE IV PILUS INNER MEMBRANE COMPONENT PILN"/>
    <property type="match status" value="1"/>
</dbReference>
<evidence type="ECO:0000313" key="3">
    <source>
        <dbReference type="Proteomes" id="UP001139488"/>
    </source>
</evidence>
<sequence length="200" mass="23041">MNAVNLLPWRDQKRAMLKRQFIALCIAVGLVALAITVLIGHYLSQQISQQQQRNLLLSHKVKQYQQDIIMLSSAMREHQNLEARLAEVEQLQQRRHQTTAFMNLLPTLIPSGVYLDKVKMEGQHFKLQGFSERTSHLAELLKRLEDSPRTHNVRMHSIVHGKQRFERDVQVFEASFMLRDGTLDSTTATEQDIEVVDGSV</sequence>
<dbReference type="InterPro" id="IPR007813">
    <property type="entry name" value="PilN"/>
</dbReference>
<keyword evidence="1" id="KW-0812">Transmembrane</keyword>
<dbReference type="AlphaFoldDB" id="A0A9X1WEW3"/>
<dbReference type="RefSeq" id="WP_244359203.1">
    <property type="nucleotide sequence ID" value="NZ_JAJNNZ010000023.1"/>
</dbReference>
<keyword evidence="1" id="KW-0472">Membrane</keyword>
<accession>A0A9X1WEW3</accession>
<reference evidence="2" key="1">
    <citation type="submission" date="2021-11" db="EMBL/GenBank/DDBJ databases">
        <title>Vibrio ZSDE26 sp. nov. and Vibrio ZSDZ34 sp. nov., isolated from coastal seawater in Qingdao.</title>
        <authorList>
            <person name="Zhang P."/>
        </authorList>
    </citation>
    <scope>NUCLEOTIDE SEQUENCE</scope>
    <source>
        <strain evidence="2">ZSDZ34</strain>
    </source>
</reference>
<keyword evidence="3" id="KW-1185">Reference proteome</keyword>
<feature type="transmembrane region" description="Helical" evidence="1">
    <location>
        <begin position="21"/>
        <end position="43"/>
    </location>
</feature>
<name>A0A9X1WEW3_9VIBR</name>
<protein>
    <submittedName>
        <fullName evidence="2">PilN domain-containing protein</fullName>
    </submittedName>
</protein>
<dbReference type="Pfam" id="PF05137">
    <property type="entry name" value="PilN"/>
    <property type="match status" value="1"/>
</dbReference>
<dbReference type="PANTHER" id="PTHR40278">
    <property type="entry name" value="DNA UTILIZATION PROTEIN HOFN"/>
    <property type="match status" value="1"/>
</dbReference>
<proteinExistence type="predicted"/>
<keyword evidence="1" id="KW-1133">Transmembrane helix</keyword>
<dbReference type="GO" id="GO:0043107">
    <property type="term" value="P:type IV pilus-dependent motility"/>
    <property type="evidence" value="ECO:0007669"/>
    <property type="project" value="TreeGrafter"/>
</dbReference>
<dbReference type="Proteomes" id="UP001139488">
    <property type="component" value="Unassembled WGS sequence"/>
</dbReference>
<comment type="caution">
    <text evidence="2">The sequence shown here is derived from an EMBL/GenBank/DDBJ whole genome shotgun (WGS) entry which is preliminary data.</text>
</comment>
<dbReference type="GO" id="GO:0043683">
    <property type="term" value="P:type IV pilus assembly"/>
    <property type="evidence" value="ECO:0007669"/>
    <property type="project" value="TreeGrafter"/>
</dbReference>
<evidence type="ECO:0000256" key="1">
    <source>
        <dbReference type="SAM" id="Phobius"/>
    </source>
</evidence>